<evidence type="ECO:0000313" key="6">
    <source>
        <dbReference type="Proteomes" id="UP000030689"/>
    </source>
</evidence>
<dbReference type="GO" id="GO:0140662">
    <property type="term" value="F:ATP-dependent protein folding chaperone"/>
    <property type="evidence" value="ECO:0007669"/>
    <property type="project" value="InterPro"/>
</dbReference>
<protein>
    <submittedName>
        <fullName evidence="5">Uncharacterized protein</fullName>
    </submittedName>
</protein>
<proteinExistence type="inferred from homology"/>
<dbReference type="AlphaFoldDB" id="V4L4K3"/>
<gene>
    <name evidence="5" type="ORF">EUTSA_v10003073mg</name>
</gene>
<dbReference type="STRING" id="72664.V4L4K3"/>
<name>V4L4K3_EUTSA</name>
<evidence type="ECO:0000256" key="2">
    <source>
        <dbReference type="ARBA" id="ARBA00022741"/>
    </source>
</evidence>
<sequence>QVSRLLDLIVRCLYSHKSNASDSLDKLRFLNVTEPALLGDGGELEIRIKPDPDSHHNIIREFSFSFSVDDTDSLGTIAQSGTSKFLKALKEKKDLGADNG</sequence>
<accession>V4L4K3</accession>
<dbReference type="Gene3D" id="3.30.565.10">
    <property type="entry name" value="Histidine kinase-like ATPase, C-terminal domain"/>
    <property type="match status" value="1"/>
</dbReference>
<dbReference type="EMBL" id="KI517609">
    <property type="protein sequence ID" value="ESQ37222.1"/>
    <property type="molecule type" value="Genomic_DNA"/>
</dbReference>
<keyword evidence="4" id="KW-0143">Chaperone</keyword>
<dbReference type="InterPro" id="IPR001404">
    <property type="entry name" value="Hsp90_fam"/>
</dbReference>
<dbReference type="Proteomes" id="UP000030689">
    <property type="component" value="Unassembled WGS sequence"/>
</dbReference>
<evidence type="ECO:0000313" key="5">
    <source>
        <dbReference type="EMBL" id="ESQ37222.1"/>
    </source>
</evidence>
<dbReference type="InterPro" id="IPR020575">
    <property type="entry name" value="Hsp90_N"/>
</dbReference>
<reference evidence="5 6" key="1">
    <citation type="journal article" date="2013" name="Front. Plant Sci.">
        <title>The Reference Genome of the Halophytic Plant Eutrema salsugineum.</title>
        <authorList>
            <person name="Yang R."/>
            <person name="Jarvis D.E."/>
            <person name="Chen H."/>
            <person name="Beilstein M.A."/>
            <person name="Grimwood J."/>
            <person name="Jenkins J."/>
            <person name="Shu S."/>
            <person name="Prochnik S."/>
            <person name="Xin M."/>
            <person name="Ma C."/>
            <person name="Schmutz J."/>
            <person name="Wing R.A."/>
            <person name="Mitchell-Olds T."/>
            <person name="Schumaker K.S."/>
            <person name="Wang X."/>
        </authorList>
    </citation>
    <scope>NUCLEOTIDE SEQUENCE [LARGE SCALE GENOMIC DNA]</scope>
</reference>
<dbReference type="PANTHER" id="PTHR11528">
    <property type="entry name" value="HEAT SHOCK PROTEIN 90 FAMILY MEMBER"/>
    <property type="match status" value="1"/>
</dbReference>
<dbReference type="GO" id="GO:0016887">
    <property type="term" value="F:ATP hydrolysis activity"/>
    <property type="evidence" value="ECO:0007669"/>
    <property type="project" value="InterPro"/>
</dbReference>
<dbReference type="KEGG" id="eus:EUTSA_v10003073mg"/>
<keyword evidence="3" id="KW-0067">ATP-binding</keyword>
<dbReference type="SUPFAM" id="SSF55874">
    <property type="entry name" value="ATPase domain of HSP90 chaperone/DNA topoisomerase II/histidine kinase"/>
    <property type="match status" value="1"/>
</dbReference>
<keyword evidence="2" id="KW-0547">Nucleotide-binding</keyword>
<dbReference type="InterPro" id="IPR036890">
    <property type="entry name" value="HATPase_C_sf"/>
</dbReference>
<dbReference type="eggNOG" id="KOG0019">
    <property type="taxonomic scope" value="Eukaryota"/>
</dbReference>
<evidence type="ECO:0000256" key="3">
    <source>
        <dbReference type="ARBA" id="ARBA00022840"/>
    </source>
</evidence>
<dbReference type="PRINTS" id="PR00775">
    <property type="entry name" value="HEATSHOCK90"/>
</dbReference>
<organism evidence="5 6">
    <name type="scientific">Eutrema salsugineum</name>
    <name type="common">Saltwater cress</name>
    <name type="synonym">Sisymbrium salsugineum</name>
    <dbReference type="NCBI Taxonomy" id="72664"/>
    <lineage>
        <taxon>Eukaryota</taxon>
        <taxon>Viridiplantae</taxon>
        <taxon>Streptophyta</taxon>
        <taxon>Embryophyta</taxon>
        <taxon>Tracheophyta</taxon>
        <taxon>Spermatophyta</taxon>
        <taxon>Magnoliopsida</taxon>
        <taxon>eudicotyledons</taxon>
        <taxon>Gunneridae</taxon>
        <taxon>Pentapetalae</taxon>
        <taxon>rosids</taxon>
        <taxon>malvids</taxon>
        <taxon>Brassicales</taxon>
        <taxon>Brassicaceae</taxon>
        <taxon>Eutremeae</taxon>
        <taxon>Eutrema</taxon>
    </lineage>
</organism>
<evidence type="ECO:0000256" key="4">
    <source>
        <dbReference type="ARBA" id="ARBA00023186"/>
    </source>
</evidence>
<feature type="non-terminal residue" evidence="5">
    <location>
        <position position="1"/>
    </location>
</feature>
<dbReference type="GO" id="GO:0005524">
    <property type="term" value="F:ATP binding"/>
    <property type="evidence" value="ECO:0007669"/>
    <property type="project" value="UniProtKB-KW"/>
</dbReference>
<dbReference type="Gramene" id="ESQ37222">
    <property type="protein sequence ID" value="ESQ37222"/>
    <property type="gene ID" value="EUTSA_v10003073mg"/>
</dbReference>
<evidence type="ECO:0000256" key="1">
    <source>
        <dbReference type="ARBA" id="ARBA00008239"/>
    </source>
</evidence>
<comment type="similarity">
    <text evidence="1">Belongs to the heat shock protein 90 family.</text>
</comment>
<dbReference type="GO" id="GO:0051082">
    <property type="term" value="F:unfolded protein binding"/>
    <property type="evidence" value="ECO:0007669"/>
    <property type="project" value="InterPro"/>
</dbReference>
<keyword evidence="6" id="KW-1185">Reference proteome</keyword>